<proteinExistence type="predicted"/>
<reference evidence="2 3" key="1">
    <citation type="journal article" date="2007" name="Int. J. Syst. Evol. Microbiol.">
        <title>Paenibacillus ginsengarvi sp. nov., isolated from soil from ginseng cultivation.</title>
        <authorList>
            <person name="Yoon M.H."/>
            <person name="Ten L.N."/>
            <person name="Im W.T."/>
        </authorList>
    </citation>
    <scope>NUCLEOTIDE SEQUENCE [LARGE SCALE GENOMIC DNA]</scope>
    <source>
        <strain evidence="2 3">KCTC 13059</strain>
    </source>
</reference>
<accession>A0A3B0CD99</accession>
<dbReference type="GO" id="GO:0004622">
    <property type="term" value="F:phosphatidylcholine lysophospholipase activity"/>
    <property type="evidence" value="ECO:0007669"/>
    <property type="project" value="TreeGrafter"/>
</dbReference>
<dbReference type="InterPro" id="IPR036514">
    <property type="entry name" value="SGNH_hydro_sf"/>
</dbReference>
<dbReference type="InterPro" id="IPR013830">
    <property type="entry name" value="SGNH_hydro"/>
</dbReference>
<feature type="domain" description="SGNH hydrolase-type esterase" evidence="1">
    <location>
        <begin position="9"/>
        <end position="197"/>
    </location>
</feature>
<evidence type="ECO:0000259" key="1">
    <source>
        <dbReference type="Pfam" id="PF13472"/>
    </source>
</evidence>
<evidence type="ECO:0000313" key="3">
    <source>
        <dbReference type="Proteomes" id="UP000282311"/>
    </source>
</evidence>
<protein>
    <recommendedName>
        <fullName evidence="1">SGNH hydrolase-type esterase domain-containing protein</fullName>
    </recommendedName>
</protein>
<comment type="caution">
    <text evidence="2">The sequence shown here is derived from an EMBL/GenBank/DDBJ whole genome shotgun (WGS) entry which is preliminary data.</text>
</comment>
<evidence type="ECO:0000313" key="2">
    <source>
        <dbReference type="EMBL" id="RKN84175.1"/>
    </source>
</evidence>
<dbReference type="EMBL" id="RBAH01000009">
    <property type="protein sequence ID" value="RKN84175.1"/>
    <property type="molecule type" value="Genomic_DNA"/>
</dbReference>
<dbReference type="InterPro" id="IPR051532">
    <property type="entry name" value="Ester_Hydrolysis_Enzymes"/>
</dbReference>
<dbReference type="AlphaFoldDB" id="A0A3B0CD99"/>
<dbReference type="Proteomes" id="UP000282311">
    <property type="component" value="Unassembled WGS sequence"/>
</dbReference>
<dbReference type="Pfam" id="PF13472">
    <property type="entry name" value="Lipase_GDSL_2"/>
    <property type="match status" value="1"/>
</dbReference>
<sequence>MKRELYYLAVGDSLTAGKGVVYENSFVSQYVRLTESGLGRKVLAENAGVSGETTGQILQRLTADTSLRKAVAASDMLTLTAGGNDLILAAKRFAADSDTRHLMSALKLFGRNMSRIMEEIEQLKKESGSYAVKVIGLYNPLPEFEEAIFWVDRFNQRLRSFHSGSISVVDVYDLFLGREDDLLSEDRIHPNTEGYRLIAERVYRGG</sequence>
<name>A0A3B0CD99_9BACL</name>
<dbReference type="Gene3D" id="3.40.50.1110">
    <property type="entry name" value="SGNH hydrolase"/>
    <property type="match status" value="1"/>
</dbReference>
<dbReference type="SUPFAM" id="SSF52266">
    <property type="entry name" value="SGNH hydrolase"/>
    <property type="match status" value="1"/>
</dbReference>
<dbReference type="OrthoDB" id="26855at2"/>
<gene>
    <name evidence="2" type="ORF">D7M11_14285</name>
</gene>
<dbReference type="PANTHER" id="PTHR30383">
    <property type="entry name" value="THIOESTERASE 1/PROTEASE 1/LYSOPHOSPHOLIPASE L1"/>
    <property type="match status" value="1"/>
</dbReference>
<keyword evidence="3" id="KW-1185">Reference proteome</keyword>
<dbReference type="RefSeq" id="WP_120747910.1">
    <property type="nucleotide sequence ID" value="NZ_RBAH01000009.1"/>
</dbReference>
<dbReference type="PANTHER" id="PTHR30383:SF27">
    <property type="entry name" value="SPORE GERMINATION LIPASE LIPC"/>
    <property type="match status" value="1"/>
</dbReference>
<organism evidence="2 3">
    <name type="scientific">Paenibacillus ginsengarvi</name>
    <dbReference type="NCBI Taxonomy" id="400777"/>
    <lineage>
        <taxon>Bacteria</taxon>
        <taxon>Bacillati</taxon>
        <taxon>Bacillota</taxon>
        <taxon>Bacilli</taxon>
        <taxon>Bacillales</taxon>
        <taxon>Paenibacillaceae</taxon>
        <taxon>Paenibacillus</taxon>
    </lineage>
</organism>